<dbReference type="PANTHER" id="PTHR24074">
    <property type="entry name" value="CO-CHAPERONE PROTEIN DJLA"/>
    <property type="match status" value="1"/>
</dbReference>
<dbReference type="SMART" id="SM00271">
    <property type="entry name" value="DnaJ"/>
    <property type="match status" value="1"/>
</dbReference>
<dbReference type="CDD" id="cd06257">
    <property type="entry name" value="DnaJ"/>
    <property type="match status" value="1"/>
</dbReference>
<dbReference type="VEuPathDB" id="VectorBase:SSCA000248"/>
<accession>A0A132AK09</accession>
<organism evidence="1 2">
    <name type="scientific">Sarcoptes scabiei</name>
    <name type="common">Itch mite</name>
    <name type="synonym">Acarus scabiei</name>
    <dbReference type="NCBI Taxonomy" id="52283"/>
    <lineage>
        <taxon>Eukaryota</taxon>
        <taxon>Metazoa</taxon>
        <taxon>Ecdysozoa</taxon>
        <taxon>Arthropoda</taxon>
        <taxon>Chelicerata</taxon>
        <taxon>Arachnida</taxon>
        <taxon>Acari</taxon>
        <taxon>Acariformes</taxon>
        <taxon>Sarcoptiformes</taxon>
        <taxon>Astigmata</taxon>
        <taxon>Psoroptidia</taxon>
        <taxon>Sarcoptoidea</taxon>
        <taxon>Sarcoptidae</taxon>
        <taxon>Sarcoptinae</taxon>
        <taxon>Sarcoptes</taxon>
    </lineage>
</organism>
<dbReference type="PRINTS" id="PR00625">
    <property type="entry name" value="JDOMAIN"/>
</dbReference>
<dbReference type="InterPro" id="IPR036869">
    <property type="entry name" value="J_dom_sf"/>
</dbReference>
<evidence type="ECO:0000313" key="1">
    <source>
        <dbReference type="EMBL" id="KPM11358.1"/>
    </source>
</evidence>
<dbReference type="InterPro" id="IPR050817">
    <property type="entry name" value="DjlA_DnaK_co-chaperone"/>
</dbReference>
<dbReference type="Pfam" id="PF00226">
    <property type="entry name" value="DnaJ"/>
    <property type="match status" value="1"/>
</dbReference>
<protein>
    <submittedName>
        <fullName evidence="1">DnaJ domain containing protein 6</fullName>
    </submittedName>
</protein>
<dbReference type="PROSITE" id="PS50076">
    <property type="entry name" value="DNAJ_2"/>
    <property type="match status" value="1"/>
</dbReference>
<gene>
    <name evidence="1" type="ORF">QR98_0099290</name>
</gene>
<sequence>MEPENLYSILGLSEKSNPEEIKNSYRKLALKYHPDKQQGTESDQLDENRMKSINYAAKILIDPSERFRYNSSLLGKYLRFIPNV</sequence>
<comment type="caution">
    <text evidence="1">The sequence shown here is derived from an EMBL/GenBank/DDBJ whole genome shotgun (WGS) entry which is preliminary data.</text>
</comment>
<dbReference type="Gene3D" id="1.10.287.110">
    <property type="entry name" value="DnaJ domain"/>
    <property type="match status" value="1"/>
</dbReference>
<evidence type="ECO:0000313" key="2">
    <source>
        <dbReference type="Proteomes" id="UP000616769"/>
    </source>
</evidence>
<dbReference type="InterPro" id="IPR001623">
    <property type="entry name" value="DnaJ_domain"/>
</dbReference>
<dbReference type="AlphaFoldDB" id="A0A132AK09"/>
<proteinExistence type="predicted"/>
<dbReference type="SUPFAM" id="SSF46565">
    <property type="entry name" value="Chaperone J-domain"/>
    <property type="match status" value="1"/>
</dbReference>
<dbReference type="EMBL" id="JXLN01016986">
    <property type="protein sequence ID" value="KPM11358.1"/>
    <property type="molecule type" value="Genomic_DNA"/>
</dbReference>
<dbReference type="Proteomes" id="UP000616769">
    <property type="component" value="Unassembled WGS sequence"/>
</dbReference>
<name>A0A132AK09_SARSC</name>
<reference evidence="1 2" key="1">
    <citation type="journal article" date="2015" name="Parasit. Vectors">
        <title>Draft genome of the scabies mite.</title>
        <authorList>
            <person name="Rider S.D.Jr."/>
            <person name="Morgan M.S."/>
            <person name="Arlian L.G."/>
        </authorList>
    </citation>
    <scope>NUCLEOTIDE SEQUENCE [LARGE SCALE GENOMIC DNA]</scope>
    <source>
        <strain evidence="1">Arlian Lab</strain>
    </source>
</reference>
<dbReference type="OrthoDB" id="66964at2759"/>